<dbReference type="InterPro" id="IPR036047">
    <property type="entry name" value="F-box-like_dom_sf"/>
</dbReference>
<sequence length="265" mass="30776">MPKSRHMHVPDDIVRFLLDHILQTVGIRAGGMTPKRVKVDVNSNNANCRLVKIRADSSTTKNFMNLPLELWLEVFKLLHPSDLLRLSRTNRQFRSVLMSRSSEIVWRAARSDIPKLPGPPPGLSEPAWANLAFDSTCHFCSRTGIRRIDFLFRVRTCGACTEKQIISDAAVFPKNENSKEYFLASRILFLIPTRMKKRRERTTGEHTVFLRRDFEQARDHYLNLPEGEKESYIDRRCSYLEALKKHVADCQTWATYMKTVKRENP</sequence>
<accession>A0AA39JDE7</accession>
<dbReference type="PROSITE" id="PS50181">
    <property type="entry name" value="FBOX"/>
    <property type="match status" value="1"/>
</dbReference>
<reference evidence="2" key="1">
    <citation type="submission" date="2023-06" db="EMBL/GenBank/DDBJ databases">
        <authorList>
            <consortium name="Lawrence Berkeley National Laboratory"/>
            <person name="Ahrendt S."/>
            <person name="Sahu N."/>
            <person name="Indic B."/>
            <person name="Wong-Bajracharya J."/>
            <person name="Merenyi Z."/>
            <person name="Ke H.-M."/>
            <person name="Monk M."/>
            <person name="Kocsube S."/>
            <person name="Drula E."/>
            <person name="Lipzen A."/>
            <person name="Balint B."/>
            <person name="Henrissat B."/>
            <person name="Andreopoulos B."/>
            <person name="Martin F.M."/>
            <person name="Harder C.B."/>
            <person name="Rigling D."/>
            <person name="Ford K.L."/>
            <person name="Foster G.D."/>
            <person name="Pangilinan J."/>
            <person name="Papanicolaou A."/>
            <person name="Barry K."/>
            <person name="LaButti K."/>
            <person name="Viragh M."/>
            <person name="Koriabine M."/>
            <person name="Yan M."/>
            <person name="Riley R."/>
            <person name="Champramary S."/>
            <person name="Plett K.L."/>
            <person name="Tsai I.J."/>
            <person name="Slot J."/>
            <person name="Sipos G."/>
            <person name="Plett J."/>
            <person name="Nagy L.G."/>
            <person name="Grigoriev I.V."/>
        </authorList>
    </citation>
    <scope>NUCLEOTIDE SEQUENCE</scope>
    <source>
        <strain evidence="2">FPL87.14</strain>
    </source>
</reference>
<dbReference type="Proteomes" id="UP001175226">
    <property type="component" value="Unassembled WGS sequence"/>
</dbReference>
<dbReference type="AlphaFoldDB" id="A0AA39JDE7"/>
<evidence type="ECO:0000313" key="3">
    <source>
        <dbReference type="Proteomes" id="UP001175226"/>
    </source>
</evidence>
<evidence type="ECO:0000259" key="1">
    <source>
        <dbReference type="PROSITE" id="PS50181"/>
    </source>
</evidence>
<proteinExistence type="predicted"/>
<dbReference type="SMART" id="SM00256">
    <property type="entry name" value="FBOX"/>
    <property type="match status" value="1"/>
</dbReference>
<protein>
    <recommendedName>
        <fullName evidence="1">F-box domain-containing protein</fullName>
    </recommendedName>
</protein>
<feature type="domain" description="F-box" evidence="1">
    <location>
        <begin position="60"/>
        <end position="109"/>
    </location>
</feature>
<dbReference type="EMBL" id="JAUEPT010000032">
    <property type="protein sequence ID" value="KAK0440737.1"/>
    <property type="molecule type" value="Genomic_DNA"/>
</dbReference>
<name>A0AA39JDE7_9AGAR</name>
<organism evidence="2 3">
    <name type="scientific">Armillaria borealis</name>
    <dbReference type="NCBI Taxonomy" id="47425"/>
    <lineage>
        <taxon>Eukaryota</taxon>
        <taxon>Fungi</taxon>
        <taxon>Dikarya</taxon>
        <taxon>Basidiomycota</taxon>
        <taxon>Agaricomycotina</taxon>
        <taxon>Agaricomycetes</taxon>
        <taxon>Agaricomycetidae</taxon>
        <taxon>Agaricales</taxon>
        <taxon>Marasmiineae</taxon>
        <taxon>Physalacriaceae</taxon>
        <taxon>Armillaria</taxon>
    </lineage>
</organism>
<keyword evidence="3" id="KW-1185">Reference proteome</keyword>
<evidence type="ECO:0000313" key="2">
    <source>
        <dbReference type="EMBL" id="KAK0440737.1"/>
    </source>
</evidence>
<dbReference type="InterPro" id="IPR001810">
    <property type="entry name" value="F-box_dom"/>
</dbReference>
<gene>
    <name evidence="2" type="ORF">EV421DRAFT_760821</name>
</gene>
<dbReference type="Pfam" id="PF12937">
    <property type="entry name" value="F-box-like"/>
    <property type="match status" value="1"/>
</dbReference>
<dbReference type="CDD" id="cd09917">
    <property type="entry name" value="F-box_SF"/>
    <property type="match status" value="1"/>
</dbReference>
<dbReference type="SUPFAM" id="SSF81383">
    <property type="entry name" value="F-box domain"/>
    <property type="match status" value="1"/>
</dbReference>
<dbReference type="Gene3D" id="1.20.1280.50">
    <property type="match status" value="1"/>
</dbReference>
<comment type="caution">
    <text evidence="2">The sequence shown here is derived from an EMBL/GenBank/DDBJ whole genome shotgun (WGS) entry which is preliminary data.</text>
</comment>